<evidence type="ECO:0000256" key="4">
    <source>
        <dbReference type="ARBA" id="ARBA00023203"/>
    </source>
</evidence>
<dbReference type="GO" id="GO:0051015">
    <property type="term" value="F:actin filament binding"/>
    <property type="evidence" value="ECO:0007669"/>
    <property type="project" value="InterPro"/>
</dbReference>
<evidence type="ECO:0000256" key="2">
    <source>
        <dbReference type="ARBA" id="ARBA00022737"/>
    </source>
</evidence>
<dbReference type="FunFam" id="1.10.418.10:FF:000010">
    <property type="entry name" value="Plastin-3 isoform 1"/>
    <property type="match status" value="1"/>
</dbReference>
<dbReference type="InterPro" id="IPR001589">
    <property type="entry name" value="Actinin_actin-bd_CS"/>
</dbReference>
<dbReference type="Gene3D" id="1.10.418.10">
    <property type="entry name" value="Calponin-like domain"/>
    <property type="match status" value="4"/>
</dbReference>
<dbReference type="GO" id="GO:0032432">
    <property type="term" value="C:actin filament bundle"/>
    <property type="evidence" value="ECO:0007669"/>
    <property type="project" value="TreeGrafter"/>
</dbReference>
<feature type="domain" description="Calponin-homology (CH)" evidence="5">
    <location>
        <begin position="131"/>
        <end position="234"/>
    </location>
</feature>
<dbReference type="SMART" id="SM00033">
    <property type="entry name" value="CH"/>
    <property type="match status" value="4"/>
</dbReference>
<dbReference type="Pfam" id="PF00307">
    <property type="entry name" value="CH"/>
    <property type="match status" value="4"/>
</dbReference>
<accession>A0A6B2L2G3</accession>
<dbReference type="InterPro" id="IPR039959">
    <property type="entry name" value="Fimbrin/Plastin"/>
</dbReference>
<dbReference type="GO" id="GO:0051639">
    <property type="term" value="P:actin filament network formation"/>
    <property type="evidence" value="ECO:0007669"/>
    <property type="project" value="TreeGrafter"/>
</dbReference>
<dbReference type="SUPFAM" id="SSF47576">
    <property type="entry name" value="Calponin-homology domain, CH-domain"/>
    <property type="match status" value="1"/>
</dbReference>
<dbReference type="GO" id="GO:0051017">
    <property type="term" value="P:actin filament bundle assembly"/>
    <property type="evidence" value="ECO:0007669"/>
    <property type="project" value="InterPro"/>
</dbReference>
<reference evidence="6" key="1">
    <citation type="journal article" date="2020" name="J. Eukaryot. Microbiol.">
        <title>De novo Sequencing, Assembly and Annotation of the Transcriptome for the Free-Living Testate Amoeba Arcella intermedia.</title>
        <authorList>
            <person name="Ribeiro G.M."/>
            <person name="Porfirio-Sousa A.L."/>
            <person name="Maurer-Alcala X.X."/>
            <person name="Katz L.A."/>
            <person name="Lahr D.J.G."/>
        </authorList>
    </citation>
    <scope>NUCLEOTIDE SEQUENCE</scope>
</reference>
<dbReference type="GO" id="GO:0005737">
    <property type="term" value="C:cytoplasm"/>
    <property type="evidence" value="ECO:0007669"/>
    <property type="project" value="TreeGrafter"/>
</dbReference>
<feature type="domain" description="Calponin-homology (CH)" evidence="5">
    <location>
        <begin position="1"/>
        <end position="103"/>
    </location>
</feature>
<keyword evidence="3" id="KW-0106">Calcium</keyword>
<dbReference type="PROSITE" id="PS50021">
    <property type="entry name" value="CH"/>
    <property type="match status" value="4"/>
</dbReference>
<dbReference type="FunFam" id="1.10.418.10:FF:000027">
    <property type="entry name" value="Probable fimbrin"/>
    <property type="match status" value="1"/>
</dbReference>
<feature type="domain" description="Calponin-homology (CH)" evidence="5">
    <location>
        <begin position="372"/>
        <end position="481"/>
    </location>
</feature>
<dbReference type="PANTHER" id="PTHR19961">
    <property type="entry name" value="FIMBRIN/PLASTIN"/>
    <property type="match status" value="1"/>
</dbReference>
<name>A0A6B2L2G3_9EUKA</name>
<dbReference type="GO" id="GO:0046872">
    <property type="term" value="F:metal ion binding"/>
    <property type="evidence" value="ECO:0007669"/>
    <property type="project" value="UniProtKB-KW"/>
</dbReference>
<organism evidence="6">
    <name type="scientific">Arcella intermedia</name>
    <dbReference type="NCBI Taxonomy" id="1963864"/>
    <lineage>
        <taxon>Eukaryota</taxon>
        <taxon>Amoebozoa</taxon>
        <taxon>Tubulinea</taxon>
        <taxon>Elardia</taxon>
        <taxon>Arcellinida</taxon>
        <taxon>Sphaerothecina</taxon>
        <taxon>Arcellidae</taxon>
        <taxon>Arcella</taxon>
    </lineage>
</organism>
<dbReference type="PANTHER" id="PTHR19961:SF18">
    <property type="entry name" value="FI19014P1"/>
    <property type="match status" value="1"/>
</dbReference>
<feature type="domain" description="Calponin-homology (CH)" evidence="5">
    <location>
        <begin position="254"/>
        <end position="360"/>
    </location>
</feature>
<dbReference type="CDD" id="cd21219">
    <property type="entry name" value="CH_PLS_FIM_rpt3"/>
    <property type="match status" value="1"/>
</dbReference>
<dbReference type="InterPro" id="IPR001715">
    <property type="entry name" value="CH_dom"/>
</dbReference>
<keyword evidence="4" id="KW-0009">Actin-binding</keyword>
<evidence type="ECO:0000313" key="6">
    <source>
        <dbReference type="EMBL" id="NDV31048.1"/>
    </source>
</evidence>
<dbReference type="FunFam" id="1.10.418.10:FF:000042">
    <property type="entry name" value="Fimbrin, putative"/>
    <property type="match status" value="1"/>
</dbReference>
<keyword evidence="2" id="KW-0677">Repeat</keyword>
<dbReference type="PROSITE" id="PS00020">
    <property type="entry name" value="ACTININ_2"/>
    <property type="match status" value="2"/>
</dbReference>
<dbReference type="AlphaFoldDB" id="A0A6B2L2G3"/>
<dbReference type="EMBL" id="GIBP01002079">
    <property type="protein sequence ID" value="NDV31048.1"/>
    <property type="molecule type" value="Transcribed_RNA"/>
</dbReference>
<keyword evidence="1" id="KW-0479">Metal-binding</keyword>
<evidence type="ECO:0000256" key="3">
    <source>
        <dbReference type="ARBA" id="ARBA00022837"/>
    </source>
</evidence>
<proteinExistence type="predicted"/>
<dbReference type="InterPro" id="IPR036872">
    <property type="entry name" value="CH_dom_sf"/>
</dbReference>
<protein>
    <recommendedName>
        <fullName evidence="5">Calponin-homology (CH) domain-containing protein</fullName>
    </recommendedName>
</protein>
<dbReference type="GO" id="GO:0005884">
    <property type="term" value="C:actin filament"/>
    <property type="evidence" value="ECO:0007669"/>
    <property type="project" value="TreeGrafter"/>
</dbReference>
<evidence type="ECO:0000259" key="5">
    <source>
        <dbReference type="PROSITE" id="PS50021"/>
    </source>
</evidence>
<evidence type="ECO:0000256" key="1">
    <source>
        <dbReference type="ARBA" id="ARBA00022723"/>
    </source>
</evidence>
<sequence>MAGEKGLEKLLPLSGERGLFTAARDGRLLCKLINNSVPDSIDNRVINMREGLTQFQAYENLNLAVNSAKAIGCSIVNIGAEDLWAEKEHLVLGMVWQVIRIGLMAEINLKDHPELYRLLEPGEDLKSFLNLPPEKILLRWVNHHLKNAGSDKRIANFGNDIKDSEAYTILLNQLAPQKCDTNALKEKDLNKRADAVVNNARKIDCAKFVKPRDIVAGNPKLNMAFVANLFNKLPGLEVLEEEELKNLDFPETGSREARAFQLWINSLGLDPFVNNLFDDLKDGLVLLKIIDKINPGTVNWKRVNSNTPMHRIKQVENSNYAVELGKDLKFSLVGIGGVDITDGNETLTLALVWQLMRHHVLTVLKEVGGGAPVSEQQMIKWSNDLVAASGKSSKMANFKDPSLKSSQFFLELVDSIRPGCVDWSLVHDPADEPQKCTDNAKLAINLARKLGATIFLLPEDIVEGKDKMILTFIGSLMAVGRKEGK</sequence>
<dbReference type="CDD" id="cd21220">
    <property type="entry name" value="CH_PLS_FIM_rpt4"/>
    <property type="match status" value="1"/>
</dbReference>